<dbReference type="RefSeq" id="WP_208914859.1">
    <property type="nucleotide sequence ID" value="NZ_LT840184.1"/>
</dbReference>
<gene>
    <name evidence="2" type="ORF">SAMN05661091_4083</name>
</gene>
<keyword evidence="3" id="KW-1185">Reference proteome</keyword>
<name>A0A1X7HKP6_9BACL</name>
<accession>A0A1X7HKP6</accession>
<dbReference type="AlphaFoldDB" id="A0A1X7HKP6"/>
<dbReference type="STRING" id="1313296.SAMN05661091_4083"/>
<reference evidence="2 3" key="1">
    <citation type="submission" date="2017-04" db="EMBL/GenBank/DDBJ databases">
        <authorList>
            <person name="Afonso C.L."/>
            <person name="Miller P.J."/>
            <person name="Scott M.A."/>
            <person name="Spackman E."/>
            <person name="Goraichik I."/>
            <person name="Dimitrov K.M."/>
            <person name="Suarez D.L."/>
            <person name="Swayne D.E."/>
        </authorList>
    </citation>
    <scope>NUCLEOTIDE SEQUENCE [LARGE SCALE GENOMIC DNA]</scope>
    <source>
        <strain evidence="2 3">N3/975</strain>
    </source>
</reference>
<sequence length="153" mass="17677">MNSQVKPKYKFKFGDLIENHYASEDNPRRIGIFIRKKSKGHFEMTDGKGTFWLSANDNDKLVKIGNIIHDTPPASTTTPEDKEAFARINAIYYSEHQQFLNQRRELADEKLRADQLTKVAEDLNNELFSANMTIEGLELEVSSLQARLREEEE</sequence>
<evidence type="ECO:0000313" key="2">
    <source>
        <dbReference type="EMBL" id="SMF88050.1"/>
    </source>
</evidence>
<protein>
    <submittedName>
        <fullName evidence="2">Uncharacterized protein</fullName>
    </submittedName>
</protein>
<evidence type="ECO:0000313" key="3">
    <source>
        <dbReference type="Proteomes" id="UP000192940"/>
    </source>
</evidence>
<dbReference type="Proteomes" id="UP000192940">
    <property type="component" value="Chromosome I"/>
</dbReference>
<dbReference type="EMBL" id="LT840184">
    <property type="protein sequence ID" value="SMF88050.1"/>
    <property type="molecule type" value="Genomic_DNA"/>
</dbReference>
<keyword evidence="1" id="KW-0175">Coiled coil</keyword>
<feature type="coiled-coil region" evidence="1">
    <location>
        <begin position="106"/>
        <end position="140"/>
    </location>
</feature>
<proteinExistence type="predicted"/>
<evidence type="ECO:0000256" key="1">
    <source>
        <dbReference type="SAM" id="Coils"/>
    </source>
</evidence>
<organism evidence="2 3">
    <name type="scientific">Paenibacillus uliginis N3/975</name>
    <dbReference type="NCBI Taxonomy" id="1313296"/>
    <lineage>
        <taxon>Bacteria</taxon>
        <taxon>Bacillati</taxon>
        <taxon>Bacillota</taxon>
        <taxon>Bacilli</taxon>
        <taxon>Bacillales</taxon>
        <taxon>Paenibacillaceae</taxon>
        <taxon>Paenibacillus</taxon>
    </lineage>
</organism>